<gene>
    <name evidence="1" type="ORF">ACH5RR_032106</name>
</gene>
<protein>
    <recommendedName>
        <fullName evidence="3">Protein FAR1-RELATED SEQUENCE</fullName>
    </recommendedName>
</protein>
<dbReference type="PANTHER" id="PTHR47718:SF17">
    <property type="entry name" value="PROTEIN FAR1-RELATED SEQUENCE 5-LIKE"/>
    <property type="match status" value="1"/>
</dbReference>
<organism evidence="1 2">
    <name type="scientific">Cinchona calisaya</name>
    <dbReference type="NCBI Taxonomy" id="153742"/>
    <lineage>
        <taxon>Eukaryota</taxon>
        <taxon>Viridiplantae</taxon>
        <taxon>Streptophyta</taxon>
        <taxon>Embryophyta</taxon>
        <taxon>Tracheophyta</taxon>
        <taxon>Spermatophyta</taxon>
        <taxon>Magnoliopsida</taxon>
        <taxon>eudicotyledons</taxon>
        <taxon>Gunneridae</taxon>
        <taxon>Pentapetalae</taxon>
        <taxon>asterids</taxon>
        <taxon>lamiids</taxon>
        <taxon>Gentianales</taxon>
        <taxon>Rubiaceae</taxon>
        <taxon>Cinchonoideae</taxon>
        <taxon>Cinchoneae</taxon>
        <taxon>Cinchona</taxon>
    </lineage>
</organism>
<reference evidence="1 2" key="1">
    <citation type="submission" date="2024-11" db="EMBL/GenBank/DDBJ databases">
        <title>A near-complete genome assembly of Cinchona calisaya.</title>
        <authorList>
            <person name="Lian D.C."/>
            <person name="Zhao X.W."/>
            <person name="Wei L."/>
        </authorList>
    </citation>
    <scope>NUCLEOTIDE SEQUENCE [LARGE SCALE GENOMIC DNA]</scope>
    <source>
        <tissue evidence="1">Nenye</tissue>
    </source>
</reference>
<comment type="caution">
    <text evidence="1">The sequence shown here is derived from an EMBL/GenBank/DDBJ whole genome shotgun (WGS) entry which is preliminary data.</text>
</comment>
<proteinExistence type="predicted"/>
<name>A0ABD2YL82_9GENT</name>
<evidence type="ECO:0000313" key="2">
    <source>
        <dbReference type="Proteomes" id="UP001630127"/>
    </source>
</evidence>
<keyword evidence="2" id="KW-1185">Reference proteome</keyword>
<dbReference type="AlphaFoldDB" id="A0ABD2YL82"/>
<accession>A0ABD2YL82</accession>
<dbReference type="PANTHER" id="PTHR47718">
    <property type="entry name" value="OS01G0519700 PROTEIN"/>
    <property type="match status" value="1"/>
</dbReference>
<evidence type="ECO:0008006" key="3">
    <source>
        <dbReference type="Google" id="ProtNLM"/>
    </source>
</evidence>
<dbReference type="Proteomes" id="UP001630127">
    <property type="component" value="Unassembled WGS sequence"/>
</dbReference>
<evidence type="ECO:0000313" key="1">
    <source>
        <dbReference type="EMBL" id="KAL3506724.1"/>
    </source>
</evidence>
<dbReference type="EMBL" id="JBJUIK010000013">
    <property type="protein sequence ID" value="KAL3506724.1"/>
    <property type="molecule type" value="Genomic_DNA"/>
</dbReference>
<sequence>MATALKKVFPNTCHHLREWHIEKNAKQNISHLLSQQNFKEYFKKFLWICECEEDLESTWQQMTTECNVYDNDWLKRLYNLRQKWSPALNHDTFSIGIKSIQRSESTNGVFNEMACKSMTLTEFVNHYESRVLEMHNIESGDDFKTRGKPKLLIHDCGILIYAAKEYTRIIFFKFQDEFLQGVSEKDVEASTNITYTYYIVQKGENGHTHAVKVDPSDNTVIYSCHMFEILGCLYRQAIRVMHTLESNNVSSCKLANGNENYHEVVDQINYHNLYHGNANHSFSQLLTQVRLKEMEVKSFMYKSNGEAVELEVLKLKENEGNFLNFQS</sequence>